<dbReference type="AlphaFoldDB" id="A0A8X7QJC1"/>
<accession>A0A8X7QJC1</accession>
<keyword evidence="2" id="KW-1185">Reference proteome</keyword>
<organism evidence="1 2">
    <name type="scientific">Brassica carinata</name>
    <name type="common">Ethiopian mustard</name>
    <name type="synonym">Abyssinian cabbage</name>
    <dbReference type="NCBI Taxonomy" id="52824"/>
    <lineage>
        <taxon>Eukaryota</taxon>
        <taxon>Viridiplantae</taxon>
        <taxon>Streptophyta</taxon>
        <taxon>Embryophyta</taxon>
        <taxon>Tracheophyta</taxon>
        <taxon>Spermatophyta</taxon>
        <taxon>Magnoliopsida</taxon>
        <taxon>eudicotyledons</taxon>
        <taxon>Gunneridae</taxon>
        <taxon>Pentapetalae</taxon>
        <taxon>rosids</taxon>
        <taxon>malvids</taxon>
        <taxon>Brassicales</taxon>
        <taxon>Brassicaceae</taxon>
        <taxon>Brassiceae</taxon>
        <taxon>Brassica</taxon>
    </lineage>
</organism>
<dbReference type="OrthoDB" id="10496195at2759"/>
<sequence>MMRIMWKELSHLLIEHSYGTLGNHLYINQLMKHSTTLIRVSFSLFVKFLPTEKVLPADAHIIGALNDMEIIDTTNTDVELHDTMMVAETQDDDLLWEDLMDMEDGTNTETEGNGRKVVWKGDTTALVKLRSSSSYKSGGRSLGLQNVIEVTAVKIIGEAALRPLPFSVKRTSSEVYGEDYLGGDGVEMRMRMRAPTSL</sequence>
<evidence type="ECO:0000313" key="2">
    <source>
        <dbReference type="Proteomes" id="UP000886595"/>
    </source>
</evidence>
<proteinExistence type="predicted"/>
<evidence type="ECO:0000313" key="1">
    <source>
        <dbReference type="EMBL" id="KAG2271444.1"/>
    </source>
</evidence>
<comment type="caution">
    <text evidence="1">The sequence shown here is derived from an EMBL/GenBank/DDBJ whole genome shotgun (WGS) entry which is preliminary data.</text>
</comment>
<dbReference type="Proteomes" id="UP000886595">
    <property type="component" value="Unassembled WGS sequence"/>
</dbReference>
<gene>
    <name evidence="1" type="ORF">Bca52824_065999</name>
</gene>
<name>A0A8X7QJC1_BRACI</name>
<reference evidence="1 2" key="1">
    <citation type="submission" date="2020-02" db="EMBL/GenBank/DDBJ databases">
        <authorList>
            <person name="Ma Q."/>
            <person name="Huang Y."/>
            <person name="Song X."/>
            <person name="Pei D."/>
        </authorList>
    </citation>
    <scope>NUCLEOTIDE SEQUENCE [LARGE SCALE GENOMIC DNA]</scope>
    <source>
        <strain evidence="1">Sxm20200214</strain>
        <tissue evidence="1">Leaf</tissue>
    </source>
</reference>
<dbReference type="EMBL" id="JAAMPC010000013">
    <property type="protein sequence ID" value="KAG2271444.1"/>
    <property type="molecule type" value="Genomic_DNA"/>
</dbReference>
<protein>
    <submittedName>
        <fullName evidence="1">Uncharacterized protein</fullName>
    </submittedName>
</protein>